<dbReference type="FunCoup" id="A0A2R6QHL6">
    <property type="interactions" value="1102"/>
</dbReference>
<dbReference type="FunFam" id="3.90.280.10:FF:000001">
    <property type="entry name" value="Terminal flower 1"/>
    <property type="match status" value="1"/>
</dbReference>
<proteinExistence type="inferred from homology"/>
<dbReference type="InterPro" id="IPR008914">
    <property type="entry name" value="PEBP"/>
</dbReference>
<dbReference type="AlphaFoldDB" id="A0A2R6QHL6"/>
<dbReference type="OrthoDB" id="2506647at2759"/>
<dbReference type="Gramene" id="PSS08093">
    <property type="protein sequence ID" value="PSS08093"/>
    <property type="gene ID" value="CEY00_Acc18457"/>
</dbReference>
<dbReference type="InterPro" id="IPR036610">
    <property type="entry name" value="PEBP-like_sf"/>
</dbReference>
<dbReference type="SUPFAM" id="SSF49777">
    <property type="entry name" value="PEBP-like"/>
    <property type="match status" value="1"/>
</dbReference>
<dbReference type="Proteomes" id="UP000241394">
    <property type="component" value="Chromosome LG16"/>
</dbReference>
<dbReference type="PANTHER" id="PTHR11362:SF82">
    <property type="entry name" value="PHOSPHATIDYLETHANOLAMINE-BINDING PROTEIN 4"/>
    <property type="match status" value="1"/>
</dbReference>
<dbReference type="PANTHER" id="PTHR11362">
    <property type="entry name" value="PHOSPHATIDYLETHANOLAMINE-BINDING PROTEIN"/>
    <property type="match status" value="1"/>
</dbReference>
<dbReference type="InterPro" id="IPR035810">
    <property type="entry name" value="PEBP_euk"/>
</dbReference>
<dbReference type="OMA" id="APTHREW"/>
<evidence type="ECO:0000313" key="2">
    <source>
        <dbReference type="EMBL" id="PSS08093.1"/>
    </source>
</evidence>
<comment type="similarity">
    <text evidence="1">Belongs to the phosphatidylethanolamine-binding protein family.</text>
</comment>
<dbReference type="InParanoid" id="A0A2R6QHL6"/>
<evidence type="ECO:0000256" key="1">
    <source>
        <dbReference type="ARBA" id="ARBA00007091"/>
    </source>
</evidence>
<evidence type="ECO:0000313" key="3">
    <source>
        <dbReference type="Proteomes" id="UP000241394"/>
    </source>
</evidence>
<protein>
    <submittedName>
        <fullName evidence="2">Protein MOTHER of FT and like</fullName>
    </submittedName>
</protein>
<dbReference type="Pfam" id="PF01161">
    <property type="entry name" value="PBP"/>
    <property type="match status" value="1"/>
</dbReference>
<name>A0A2R6QHL6_ACTCC</name>
<dbReference type="CDD" id="cd00866">
    <property type="entry name" value="PEBP_euk"/>
    <property type="match status" value="1"/>
</dbReference>
<comment type="caution">
    <text evidence="2">The sequence shown here is derived from an EMBL/GenBank/DDBJ whole genome shotgun (WGS) entry which is preliminary data.</text>
</comment>
<sequence length="214" mass="24121">MHALLLYFVYKSLSSLWPFPTIYCLRNLLSSFLPLPFCTSPHMATSTDPLVVCRIIGDVVDMFVPSITMNVYYGPKHVTNGCTIKPSMAINPPRVTITGHSHELYTLVMTDPDAPSPSEPSMREWVHWIVTDIPGDSNPTRGNEILPYMAPRPPVGIHRCILLLFQQKGPLELVEQPMSRANFSTRAFSHQLDLGMPVATVYFNAQKEPMNRKH</sequence>
<dbReference type="GO" id="GO:0009737">
    <property type="term" value="P:response to abscisic acid"/>
    <property type="evidence" value="ECO:0007669"/>
    <property type="project" value="TreeGrafter"/>
</dbReference>
<accession>A0A2R6QHL6</accession>
<dbReference type="InterPro" id="IPR001858">
    <property type="entry name" value="Phosphatidylethanolamine-bd_CS"/>
</dbReference>
<gene>
    <name evidence="2" type="ORF">CEY00_Acc18457</name>
</gene>
<reference evidence="3" key="2">
    <citation type="journal article" date="2018" name="BMC Genomics">
        <title>A manually annotated Actinidia chinensis var. chinensis (kiwifruit) genome highlights the challenges associated with draft genomes and gene prediction in plants.</title>
        <authorList>
            <person name="Pilkington S.M."/>
            <person name="Crowhurst R."/>
            <person name="Hilario E."/>
            <person name="Nardozza S."/>
            <person name="Fraser L."/>
            <person name="Peng Y."/>
            <person name="Gunaseelan K."/>
            <person name="Simpson R."/>
            <person name="Tahir J."/>
            <person name="Deroles S.C."/>
            <person name="Templeton K."/>
            <person name="Luo Z."/>
            <person name="Davy M."/>
            <person name="Cheng C."/>
            <person name="McNeilage M."/>
            <person name="Scaglione D."/>
            <person name="Liu Y."/>
            <person name="Zhang Q."/>
            <person name="Datson P."/>
            <person name="De Silva N."/>
            <person name="Gardiner S.E."/>
            <person name="Bassett H."/>
            <person name="Chagne D."/>
            <person name="McCallum J."/>
            <person name="Dzierzon H."/>
            <person name="Deng C."/>
            <person name="Wang Y.Y."/>
            <person name="Barron L."/>
            <person name="Manako K."/>
            <person name="Bowen J."/>
            <person name="Foster T.M."/>
            <person name="Erridge Z.A."/>
            <person name="Tiffin H."/>
            <person name="Waite C.N."/>
            <person name="Davies K.M."/>
            <person name="Grierson E.P."/>
            <person name="Laing W.A."/>
            <person name="Kirk R."/>
            <person name="Chen X."/>
            <person name="Wood M."/>
            <person name="Montefiori M."/>
            <person name="Brummell D.A."/>
            <person name="Schwinn K.E."/>
            <person name="Catanach A."/>
            <person name="Fullerton C."/>
            <person name="Li D."/>
            <person name="Meiyalaghan S."/>
            <person name="Nieuwenhuizen N."/>
            <person name="Read N."/>
            <person name="Prakash R."/>
            <person name="Hunter D."/>
            <person name="Zhang H."/>
            <person name="McKenzie M."/>
            <person name="Knabel M."/>
            <person name="Harris A."/>
            <person name="Allan A.C."/>
            <person name="Gleave A."/>
            <person name="Chen A."/>
            <person name="Janssen B.J."/>
            <person name="Plunkett B."/>
            <person name="Ampomah-Dwamena C."/>
            <person name="Voogd C."/>
            <person name="Leif D."/>
            <person name="Lafferty D."/>
            <person name="Souleyre E.J.F."/>
            <person name="Varkonyi-Gasic E."/>
            <person name="Gambi F."/>
            <person name="Hanley J."/>
            <person name="Yao J.L."/>
            <person name="Cheung J."/>
            <person name="David K.M."/>
            <person name="Warren B."/>
            <person name="Marsh K."/>
            <person name="Snowden K.C."/>
            <person name="Lin-Wang K."/>
            <person name="Brian L."/>
            <person name="Martinez-Sanchez M."/>
            <person name="Wang M."/>
            <person name="Ileperuma N."/>
            <person name="Macnee N."/>
            <person name="Campin R."/>
            <person name="McAtee P."/>
            <person name="Drummond R.S.M."/>
            <person name="Espley R.V."/>
            <person name="Ireland H.S."/>
            <person name="Wu R."/>
            <person name="Atkinson R.G."/>
            <person name="Karunairetnam S."/>
            <person name="Bulley S."/>
            <person name="Chunkath S."/>
            <person name="Hanley Z."/>
            <person name="Storey R."/>
            <person name="Thrimawithana A.H."/>
            <person name="Thomson S."/>
            <person name="David C."/>
            <person name="Testolin R."/>
            <person name="Huang H."/>
            <person name="Hellens R.P."/>
            <person name="Schaffer R.J."/>
        </authorList>
    </citation>
    <scope>NUCLEOTIDE SEQUENCE [LARGE SCALE GENOMIC DNA]</scope>
    <source>
        <strain evidence="3">cv. Red5</strain>
    </source>
</reference>
<dbReference type="Gene3D" id="3.90.280.10">
    <property type="entry name" value="PEBP-like"/>
    <property type="match status" value="1"/>
</dbReference>
<dbReference type="PROSITE" id="PS01220">
    <property type="entry name" value="PBP"/>
    <property type="match status" value="1"/>
</dbReference>
<organism evidence="2 3">
    <name type="scientific">Actinidia chinensis var. chinensis</name>
    <name type="common">Chinese soft-hair kiwi</name>
    <dbReference type="NCBI Taxonomy" id="1590841"/>
    <lineage>
        <taxon>Eukaryota</taxon>
        <taxon>Viridiplantae</taxon>
        <taxon>Streptophyta</taxon>
        <taxon>Embryophyta</taxon>
        <taxon>Tracheophyta</taxon>
        <taxon>Spermatophyta</taxon>
        <taxon>Magnoliopsida</taxon>
        <taxon>eudicotyledons</taxon>
        <taxon>Gunneridae</taxon>
        <taxon>Pentapetalae</taxon>
        <taxon>asterids</taxon>
        <taxon>Ericales</taxon>
        <taxon>Actinidiaceae</taxon>
        <taxon>Actinidia</taxon>
    </lineage>
</organism>
<dbReference type="EMBL" id="NKQK01000016">
    <property type="protein sequence ID" value="PSS08093.1"/>
    <property type="molecule type" value="Genomic_DNA"/>
</dbReference>
<keyword evidence="3" id="KW-1185">Reference proteome</keyword>
<reference evidence="2 3" key="1">
    <citation type="submission" date="2017-07" db="EMBL/GenBank/DDBJ databases">
        <title>An improved, manually edited Actinidia chinensis var. chinensis (kiwifruit) genome highlights the challenges associated with draft genomes and gene prediction in plants.</title>
        <authorList>
            <person name="Pilkington S."/>
            <person name="Crowhurst R."/>
            <person name="Hilario E."/>
            <person name="Nardozza S."/>
            <person name="Fraser L."/>
            <person name="Peng Y."/>
            <person name="Gunaseelan K."/>
            <person name="Simpson R."/>
            <person name="Tahir J."/>
            <person name="Deroles S."/>
            <person name="Templeton K."/>
            <person name="Luo Z."/>
            <person name="Davy M."/>
            <person name="Cheng C."/>
            <person name="Mcneilage M."/>
            <person name="Scaglione D."/>
            <person name="Liu Y."/>
            <person name="Zhang Q."/>
            <person name="Datson P."/>
            <person name="De Silva N."/>
            <person name="Gardiner S."/>
            <person name="Bassett H."/>
            <person name="Chagne D."/>
            <person name="Mccallum J."/>
            <person name="Dzierzon H."/>
            <person name="Deng C."/>
            <person name="Wang Y.-Y."/>
            <person name="Barron N."/>
            <person name="Manako K."/>
            <person name="Bowen J."/>
            <person name="Foster T."/>
            <person name="Erridge Z."/>
            <person name="Tiffin H."/>
            <person name="Waite C."/>
            <person name="Davies K."/>
            <person name="Grierson E."/>
            <person name="Laing W."/>
            <person name="Kirk R."/>
            <person name="Chen X."/>
            <person name="Wood M."/>
            <person name="Montefiori M."/>
            <person name="Brummell D."/>
            <person name="Schwinn K."/>
            <person name="Catanach A."/>
            <person name="Fullerton C."/>
            <person name="Li D."/>
            <person name="Meiyalaghan S."/>
            <person name="Nieuwenhuizen N."/>
            <person name="Read N."/>
            <person name="Prakash R."/>
            <person name="Hunter D."/>
            <person name="Zhang H."/>
            <person name="Mckenzie M."/>
            <person name="Knabel M."/>
            <person name="Harris A."/>
            <person name="Allan A."/>
            <person name="Chen A."/>
            <person name="Janssen B."/>
            <person name="Plunkett B."/>
            <person name="Dwamena C."/>
            <person name="Voogd C."/>
            <person name="Leif D."/>
            <person name="Lafferty D."/>
            <person name="Souleyre E."/>
            <person name="Varkonyi-Gasic E."/>
            <person name="Gambi F."/>
            <person name="Hanley J."/>
            <person name="Yao J.-L."/>
            <person name="Cheung J."/>
            <person name="David K."/>
            <person name="Warren B."/>
            <person name="Marsh K."/>
            <person name="Snowden K."/>
            <person name="Lin-Wang K."/>
            <person name="Brian L."/>
            <person name="Martinez-Sanchez M."/>
            <person name="Wang M."/>
            <person name="Ileperuma N."/>
            <person name="Macnee N."/>
            <person name="Campin R."/>
            <person name="Mcatee P."/>
            <person name="Drummond R."/>
            <person name="Espley R."/>
            <person name="Ireland H."/>
            <person name="Wu R."/>
            <person name="Atkinson R."/>
            <person name="Karunairetnam S."/>
            <person name="Bulley S."/>
            <person name="Chunkath S."/>
            <person name="Hanley Z."/>
            <person name="Storey R."/>
            <person name="Thrimawithana A."/>
            <person name="Thomson S."/>
            <person name="David C."/>
            <person name="Testolin R."/>
        </authorList>
    </citation>
    <scope>NUCLEOTIDE SEQUENCE [LARGE SCALE GENOMIC DNA]</scope>
    <source>
        <strain evidence="3">cv. Red5</strain>
        <tissue evidence="2">Young leaf</tissue>
    </source>
</reference>
<dbReference type="GO" id="GO:0010030">
    <property type="term" value="P:positive regulation of seed germination"/>
    <property type="evidence" value="ECO:0007669"/>
    <property type="project" value="TreeGrafter"/>
</dbReference>
<dbReference type="STRING" id="1590841.A0A2R6QHL6"/>